<dbReference type="Gene3D" id="1.20.1720.10">
    <property type="entry name" value="Multidrug resistance protein D"/>
    <property type="match status" value="1"/>
</dbReference>
<dbReference type="PANTHER" id="PTHR23501:SF187">
    <property type="entry name" value="MAJOR FACILITATOR SUPERFAMILY (MFS) PROFILE DOMAIN-CONTAINING PROTEIN"/>
    <property type="match status" value="1"/>
</dbReference>
<dbReference type="EMBL" id="JAUJFL010000003">
    <property type="protein sequence ID" value="KAK2606671.1"/>
    <property type="molecule type" value="Genomic_DNA"/>
</dbReference>
<comment type="caution">
    <text evidence="10">The sequence shown here is derived from an EMBL/GenBank/DDBJ whole genome shotgun (WGS) entry which is preliminary data.</text>
</comment>
<feature type="transmembrane region" description="Helical" evidence="8">
    <location>
        <begin position="344"/>
        <end position="363"/>
    </location>
</feature>
<feature type="compositionally biased region" description="Polar residues" evidence="7">
    <location>
        <begin position="558"/>
        <end position="567"/>
    </location>
</feature>
<feature type="transmembrane region" description="Helical" evidence="8">
    <location>
        <begin position="200"/>
        <end position="220"/>
    </location>
</feature>
<protein>
    <recommendedName>
        <fullName evidence="9">Major facilitator superfamily (MFS) profile domain-containing protein</fullName>
    </recommendedName>
</protein>
<feature type="transmembrane region" description="Helical" evidence="8">
    <location>
        <begin position="170"/>
        <end position="194"/>
    </location>
</feature>
<feature type="transmembrane region" description="Helical" evidence="8">
    <location>
        <begin position="307"/>
        <end position="332"/>
    </location>
</feature>
<keyword evidence="4 8" id="KW-1133">Transmembrane helix</keyword>
<dbReference type="CDD" id="cd17502">
    <property type="entry name" value="MFS_Azr1_MDR_like"/>
    <property type="match status" value="1"/>
</dbReference>
<name>A0AAD9SH41_PHOAM</name>
<dbReference type="InterPro" id="IPR011701">
    <property type="entry name" value="MFS"/>
</dbReference>
<keyword evidence="11" id="KW-1185">Reference proteome</keyword>
<reference evidence="10" key="1">
    <citation type="submission" date="2023-06" db="EMBL/GenBank/DDBJ databases">
        <authorList>
            <person name="Noh H."/>
        </authorList>
    </citation>
    <scope>NUCLEOTIDE SEQUENCE</scope>
    <source>
        <strain evidence="10">DUCC20226</strain>
    </source>
</reference>
<dbReference type="Pfam" id="PF07690">
    <property type="entry name" value="MFS_1"/>
    <property type="match status" value="1"/>
</dbReference>
<dbReference type="AlphaFoldDB" id="A0AAD9SH41"/>
<feature type="region of interest" description="Disordered" evidence="7">
    <location>
        <begin position="551"/>
        <end position="592"/>
    </location>
</feature>
<dbReference type="GO" id="GO:0022857">
    <property type="term" value="F:transmembrane transporter activity"/>
    <property type="evidence" value="ECO:0007669"/>
    <property type="project" value="InterPro"/>
</dbReference>
<dbReference type="PANTHER" id="PTHR23501">
    <property type="entry name" value="MAJOR FACILITATOR SUPERFAMILY"/>
    <property type="match status" value="1"/>
</dbReference>
<evidence type="ECO:0000256" key="2">
    <source>
        <dbReference type="ARBA" id="ARBA00022448"/>
    </source>
</evidence>
<keyword evidence="2" id="KW-0813">Transport</keyword>
<gene>
    <name evidence="10" type="ORF">N8I77_005405</name>
</gene>
<feature type="transmembrane region" description="Helical" evidence="8">
    <location>
        <begin position="375"/>
        <end position="392"/>
    </location>
</feature>
<keyword evidence="5 8" id="KW-0472">Membrane</keyword>
<feature type="compositionally biased region" description="Basic and acidic residues" evidence="7">
    <location>
        <begin position="568"/>
        <end position="585"/>
    </location>
</feature>
<proteinExistence type="predicted"/>
<evidence type="ECO:0000259" key="9">
    <source>
        <dbReference type="PROSITE" id="PS50850"/>
    </source>
</evidence>
<organism evidence="10 11">
    <name type="scientific">Phomopsis amygdali</name>
    <name type="common">Fusicoccum amygdali</name>
    <dbReference type="NCBI Taxonomy" id="1214568"/>
    <lineage>
        <taxon>Eukaryota</taxon>
        <taxon>Fungi</taxon>
        <taxon>Dikarya</taxon>
        <taxon>Ascomycota</taxon>
        <taxon>Pezizomycotina</taxon>
        <taxon>Sordariomycetes</taxon>
        <taxon>Sordariomycetidae</taxon>
        <taxon>Diaporthales</taxon>
        <taxon>Diaporthaceae</taxon>
        <taxon>Diaporthe</taxon>
    </lineage>
</organism>
<feature type="transmembrane region" description="Helical" evidence="8">
    <location>
        <begin position="398"/>
        <end position="417"/>
    </location>
</feature>
<feature type="compositionally biased region" description="Basic and acidic residues" evidence="7">
    <location>
        <begin position="21"/>
        <end position="37"/>
    </location>
</feature>
<keyword evidence="6" id="KW-0325">Glycoprotein</keyword>
<feature type="transmembrane region" description="Helical" evidence="8">
    <location>
        <begin position="112"/>
        <end position="131"/>
    </location>
</feature>
<evidence type="ECO:0000256" key="6">
    <source>
        <dbReference type="ARBA" id="ARBA00023180"/>
    </source>
</evidence>
<evidence type="ECO:0000313" key="10">
    <source>
        <dbReference type="EMBL" id="KAK2606671.1"/>
    </source>
</evidence>
<feature type="domain" description="Major facilitator superfamily (MFS) profile" evidence="9">
    <location>
        <begin position="47"/>
        <end position="540"/>
    </location>
</feature>
<evidence type="ECO:0000256" key="5">
    <source>
        <dbReference type="ARBA" id="ARBA00023136"/>
    </source>
</evidence>
<feature type="region of interest" description="Disordered" evidence="7">
    <location>
        <begin position="1"/>
        <end position="37"/>
    </location>
</feature>
<feature type="transmembrane region" description="Helical" evidence="8">
    <location>
        <begin position="44"/>
        <end position="69"/>
    </location>
</feature>
<dbReference type="InterPro" id="IPR036259">
    <property type="entry name" value="MFS_trans_sf"/>
</dbReference>
<dbReference type="SUPFAM" id="SSF103473">
    <property type="entry name" value="MFS general substrate transporter"/>
    <property type="match status" value="1"/>
</dbReference>
<evidence type="ECO:0000256" key="7">
    <source>
        <dbReference type="SAM" id="MobiDB-lite"/>
    </source>
</evidence>
<evidence type="ECO:0000256" key="1">
    <source>
        <dbReference type="ARBA" id="ARBA00004141"/>
    </source>
</evidence>
<feature type="transmembrane region" description="Helical" evidence="8">
    <location>
        <begin position="266"/>
        <end position="286"/>
    </location>
</feature>
<dbReference type="Proteomes" id="UP001265746">
    <property type="component" value="Unassembled WGS sequence"/>
</dbReference>
<dbReference type="PROSITE" id="PS50850">
    <property type="entry name" value="MFS"/>
    <property type="match status" value="1"/>
</dbReference>
<comment type="subcellular location">
    <subcellularLocation>
        <location evidence="1">Membrane</location>
        <topology evidence="1">Multi-pass membrane protein</topology>
    </subcellularLocation>
</comment>
<feature type="transmembrane region" description="Helical" evidence="8">
    <location>
        <begin position="517"/>
        <end position="535"/>
    </location>
</feature>
<evidence type="ECO:0000256" key="3">
    <source>
        <dbReference type="ARBA" id="ARBA00022692"/>
    </source>
</evidence>
<dbReference type="Gene3D" id="1.20.1250.20">
    <property type="entry name" value="MFS general substrate transporter like domains"/>
    <property type="match status" value="1"/>
</dbReference>
<accession>A0AAD9SH41</accession>
<keyword evidence="3 8" id="KW-0812">Transmembrane</keyword>
<sequence length="592" mass="63707">MLKVASKPDPLSLGDMAMEMPPKDRSAEHSDETAPERPARGWQFWGIIVSMQLISMLSALDTSAVSTAMPSILEDLGRSDGWMWIANAYFLTMTAFQPLFGQASNIYGRRSTTMLATLLFAVGSAVCGSARNLGALIAGRAIQGAGGGAISILIEINVADLVPLRERPQFMSIVLIAYTVAVCIGPVVGGALAQHVSWRWIFYLNLPVCAVALAALFVFLRTRYRKDTVGNSLKRVDLGGNALLVASVVAVLIALTWGGTQYSWSSFRTVVPLVLGLVGIGAFIWLESTTIIPEPTMPLRLFSNRTSLGAFGIASLHAMLTNFLTYFLPIYFQGVRSTGPTQSGVNLLPLPFVTMPFAILGGWATTKWGRYRPSFFAGMGLLAICFGLLSRLNQNTSTAYWASVECIGAAGLGAMVTTTWPAVQAPLEEVDQAISTAAWGFVRSFGGVWGVAIPAATFNSRVNQLVTNISDPTIREQLLDGGAYALASIGGGTGSQGWTPQQQDQISSIYVESLKRCFQVGIGFSLLGFLISFIIKDVPLREHLDTEFGLEHPRSEIKQQPTSSSPHSEGKEPNEKVTALQKDKVVPVSDIV</sequence>
<evidence type="ECO:0000256" key="4">
    <source>
        <dbReference type="ARBA" id="ARBA00022989"/>
    </source>
</evidence>
<feature type="transmembrane region" description="Helical" evidence="8">
    <location>
        <begin position="241"/>
        <end position="260"/>
    </location>
</feature>
<dbReference type="GO" id="GO:0005886">
    <property type="term" value="C:plasma membrane"/>
    <property type="evidence" value="ECO:0007669"/>
    <property type="project" value="TreeGrafter"/>
</dbReference>
<evidence type="ECO:0000256" key="8">
    <source>
        <dbReference type="SAM" id="Phobius"/>
    </source>
</evidence>
<dbReference type="InterPro" id="IPR020846">
    <property type="entry name" value="MFS_dom"/>
</dbReference>
<evidence type="ECO:0000313" key="11">
    <source>
        <dbReference type="Proteomes" id="UP001265746"/>
    </source>
</evidence>
<feature type="transmembrane region" description="Helical" evidence="8">
    <location>
        <begin position="81"/>
        <end position="100"/>
    </location>
</feature>